<gene>
    <name evidence="3" type="ORF">U1T56_14320</name>
</gene>
<dbReference type="RefSeq" id="WP_418160181.1">
    <property type="nucleotide sequence ID" value="NZ_JBBLZC010000014.1"/>
</dbReference>
<comment type="similarity">
    <text evidence="1">Belongs to the YciI family.</text>
</comment>
<dbReference type="InterPro" id="IPR051807">
    <property type="entry name" value="Sec-metab_biosynth-assoc"/>
</dbReference>
<sequence>MPQFLVIAHDGTDPEAPARRQAARPAHLAFIRPMVERGEIVAGGAILDEAGVMTGSAVIVDFPDRAALDAWLARDPYVVQGVWQRIEVRPFRLAALTPRRDAT</sequence>
<protein>
    <submittedName>
        <fullName evidence="3">YciI family protein</fullName>
    </submittedName>
</protein>
<dbReference type="Gene3D" id="3.30.70.1060">
    <property type="entry name" value="Dimeric alpha+beta barrel"/>
    <property type="match status" value="1"/>
</dbReference>
<evidence type="ECO:0000256" key="1">
    <source>
        <dbReference type="ARBA" id="ARBA00007689"/>
    </source>
</evidence>
<dbReference type="PANTHER" id="PTHR33606:SF3">
    <property type="entry name" value="PROTEIN YCII"/>
    <property type="match status" value="1"/>
</dbReference>
<dbReference type="InterPro" id="IPR005545">
    <property type="entry name" value="YCII"/>
</dbReference>
<dbReference type="Pfam" id="PF03795">
    <property type="entry name" value="YCII"/>
    <property type="match status" value="1"/>
</dbReference>
<evidence type="ECO:0000313" key="3">
    <source>
        <dbReference type="EMBL" id="MEK0084329.1"/>
    </source>
</evidence>
<dbReference type="SUPFAM" id="SSF54909">
    <property type="entry name" value="Dimeric alpha+beta barrel"/>
    <property type="match status" value="1"/>
</dbReference>
<keyword evidence="4" id="KW-1185">Reference proteome</keyword>
<name>A0ABU8XVD2_9PROT</name>
<accession>A0ABU8XVD2</accession>
<feature type="domain" description="YCII-related" evidence="2">
    <location>
        <begin position="6"/>
        <end position="92"/>
    </location>
</feature>
<comment type="caution">
    <text evidence="3">The sequence shown here is derived from an EMBL/GenBank/DDBJ whole genome shotgun (WGS) entry which is preliminary data.</text>
</comment>
<evidence type="ECO:0000259" key="2">
    <source>
        <dbReference type="Pfam" id="PF03795"/>
    </source>
</evidence>
<dbReference type="Proteomes" id="UP001375743">
    <property type="component" value="Unassembled WGS sequence"/>
</dbReference>
<organism evidence="3 4">
    <name type="scientific">Benzoatithermus flavus</name>
    <dbReference type="NCBI Taxonomy" id="3108223"/>
    <lineage>
        <taxon>Bacteria</taxon>
        <taxon>Pseudomonadati</taxon>
        <taxon>Pseudomonadota</taxon>
        <taxon>Alphaproteobacteria</taxon>
        <taxon>Geminicoccales</taxon>
        <taxon>Geminicoccaceae</taxon>
        <taxon>Benzoatithermus</taxon>
    </lineage>
</organism>
<dbReference type="InterPro" id="IPR011008">
    <property type="entry name" value="Dimeric_a/b-barrel"/>
</dbReference>
<proteinExistence type="inferred from homology"/>
<dbReference type="EMBL" id="JBBLZC010000014">
    <property type="protein sequence ID" value="MEK0084329.1"/>
    <property type="molecule type" value="Genomic_DNA"/>
</dbReference>
<reference evidence="3 4" key="1">
    <citation type="submission" date="2024-01" db="EMBL/GenBank/DDBJ databases">
        <title>Multi-omics insights into the function and evolution of sodium benzoate biodegradation pathways in Benzoatithermus flavus gen. nov., sp. nov. from hot spring.</title>
        <authorList>
            <person name="Hu C.-J."/>
            <person name="Li W.-J."/>
        </authorList>
    </citation>
    <scope>NUCLEOTIDE SEQUENCE [LARGE SCALE GENOMIC DNA]</scope>
    <source>
        <strain evidence="3 4">SYSU G07066</strain>
    </source>
</reference>
<dbReference type="PANTHER" id="PTHR33606">
    <property type="entry name" value="PROTEIN YCII"/>
    <property type="match status" value="1"/>
</dbReference>
<evidence type="ECO:0000313" key="4">
    <source>
        <dbReference type="Proteomes" id="UP001375743"/>
    </source>
</evidence>